<evidence type="ECO:0000256" key="1">
    <source>
        <dbReference type="ARBA" id="ARBA00007689"/>
    </source>
</evidence>
<sequence>MNHYLLTYEVTEDYVERRTPFRNEHLALAATFFRDGHLIMGGALANPADKAVLVFRCEDIKTVEKFVQQDPYMLNGLVKSWKIREWTVVVGAK</sequence>
<dbReference type="RefSeq" id="WP_166147723.1">
    <property type="nucleotide sequence ID" value="NZ_JAANYN010000005.1"/>
</dbReference>
<comment type="similarity">
    <text evidence="1">Belongs to the YciI family.</text>
</comment>
<evidence type="ECO:0000313" key="3">
    <source>
        <dbReference type="EMBL" id="NHE57857.1"/>
    </source>
</evidence>
<accession>A0ABX0HBN4</accession>
<dbReference type="Gene3D" id="3.30.70.1060">
    <property type="entry name" value="Dimeric alpha+beta barrel"/>
    <property type="match status" value="1"/>
</dbReference>
<proteinExistence type="inferred from homology"/>
<dbReference type="SUPFAM" id="SSF54909">
    <property type="entry name" value="Dimeric alpha+beta barrel"/>
    <property type="match status" value="1"/>
</dbReference>
<dbReference type="NCBIfam" id="NF009508">
    <property type="entry name" value="PRK12866.1"/>
    <property type="match status" value="1"/>
</dbReference>
<dbReference type="PANTHER" id="PTHR33606:SF3">
    <property type="entry name" value="PROTEIN YCII"/>
    <property type="match status" value="1"/>
</dbReference>
<dbReference type="InterPro" id="IPR011008">
    <property type="entry name" value="Dimeric_a/b-barrel"/>
</dbReference>
<dbReference type="InterPro" id="IPR051807">
    <property type="entry name" value="Sec-metab_biosynth-assoc"/>
</dbReference>
<organism evidence="3 4">
    <name type="scientific">Cyclobacterium plantarum</name>
    <dbReference type="NCBI Taxonomy" id="2716263"/>
    <lineage>
        <taxon>Bacteria</taxon>
        <taxon>Pseudomonadati</taxon>
        <taxon>Bacteroidota</taxon>
        <taxon>Cytophagia</taxon>
        <taxon>Cytophagales</taxon>
        <taxon>Cyclobacteriaceae</taxon>
        <taxon>Cyclobacterium</taxon>
    </lineage>
</organism>
<evidence type="ECO:0000313" key="4">
    <source>
        <dbReference type="Proteomes" id="UP000649799"/>
    </source>
</evidence>
<evidence type="ECO:0000259" key="2">
    <source>
        <dbReference type="Pfam" id="PF03795"/>
    </source>
</evidence>
<reference evidence="3 4" key="1">
    <citation type="submission" date="2020-03" db="EMBL/GenBank/DDBJ databases">
        <title>Cyclobacterium plantarum sp. nov., a marine bacterium isolated from a coastal-marine wetland.</title>
        <authorList>
            <person name="Sanchez-Porro C."/>
            <person name="Ventosa A."/>
            <person name="Amoozegar M."/>
        </authorList>
    </citation>
    <scope>NUCLEOTIDE SEQUENCE [LARGE SCALE GENOMIC DNA]</scope>
    <source>
        <strain evidence="3 4">GBPx2</strain>
    </source>
</reference>
<keyword evidence="4" id="KW-1185">Reference proteome</keyword>
<dbReference type="EMBL" id="JAANYN010000005">
    <property type="protein sequence ID" value="NHE57857.1"/>
    <property type="molecule type" value="Genomic_DNA"/>
</dbReference>
<name>A0ABX0HBN4_9BACT</name>
<dbReference type="InterPro" id="IPR005545">
    <property type="entry name" value="YCII"/>
</dbReference>
<feature type="domain" description="YCII-related" evidence="2">
    <location>
        <begin position="3"/>
        <end position="87"/>
    </location>
</feature>
<dbReference type="Pfam" id="PF03795">
    <property type="entry name" value="YCII"/>
    <property type="match status" value="1"/>
</dbReference>
<gene>
    <name evidence="3" type="ORF">G9Q97_13665</name>
</gene>
<protein>
    <recommendedName>
        <fullName evidence="2">YCII-related domain-containing protein</fullName>
    </recommendedName>
</protein>
<comment type="caution">
    <text evidence="3">The sequence shown here is derived from an EMBL/GenBank/DDBJ whole genome shotgun (WGS) entry which is preliminary data.</text>
</comment>
<dbReference type="Proteomes" id="UP000649799">
    <property type="component" value="Unassembled WGS sequence"/>
</dbReference>
<dbReference type="PANTHER" id="PTHR33606">
    <property type="entry name" value="PROTEIN YCII"/>
    <property type="match status" value="1"/>
</dbReference>